<dbReference type="EMBL" id="CDQK01000002">
    <property type="protein sequence ID" value="CEP21274.1"/>
    <property type="molecule type" value="Genomic_DNA"/>
</dbReference>
<evidence type="ECO:0000256" key="6">
    <source>
        <dbReference type="ARBA" id="ARBA00022692"/>
    </source>
</evidence>
<accession>A0A0H5CB57</accession>
<feature type="transmembrane region" description="Helical" evidence="11">
    <location>
        <begin position="291"/>
        <end position="312"/>
    </location>
</feature>
<comment type="caution">
    <text evidence="11">Lacks conserved residue(s) required for the propagation of feature annotation.</text>
</comment>
<dbReference type="AlphaFoldDB" id="A0A0H5CB57"/>
<evidence type="ECO:0000256" key="4">
    <source>
        <dbReference type="ARBA" id="ARBA00017621"/>
    </source>
</evidence>
<reference evidence="13" key="1">
    <citation type="journal article" date="2015" name="J. Biotechnol.">
        <title>The structure of the Cyberlindnera jadinii genome and its relation to Candida utilis analyzed by the occurrence of single nucleotide polymorphisms.</title>
        <authorList>
            <person name="Rupp O."/>
            <person name="Brinkrolf K."/>
            <person name="Buerth C."/>
            <person name="Kunigo M."/>
            <person name="Schneider J."/>
            <person name="Jaenicke S."/>
            <person name="Goesmann A."/>
            <person name="Puehler A."/>
            <person name="Jaeger K.-E."/>
            <person name="Ernst J.F."/>
        </authorList>
    </citation>
    <scope>NUCLEOTIDE SEQUENCE [LARGE SCALE GENOMIC DNA]</scope>
    <source>
        <strain evidence="13">ATCC 18201 / CBS 1600 / BCRC 20928 / JCM 3617 / NBRC 0987 / NRRL Y-1542</strain>
    </source>
</reference>
<feature type="transmembrane region" description="Helical" evidence="11">
    <location>
        <begin position="20"/>
        <end position="39"/>
    </location>
</feature>
<feature type="transmembrane region" description="Helical" evidence="11">
    <location>
        <begin position="379"/>
        <end position="400"/>
    </location>
</feature>
<dbReference type="InterPro" id="IPR026777">
    <property type="entry name" value="PRM1"/>
</dbReference>
<evidence type="ECO:0000256" key="7">
    <source>
        <dbReference type="ARBA" id="ARBA00022971"/>
    </source>
</evidence>
<protein>
    <recommendedName>
        <fullName evidence="4 11">Plasma membrane fusion protein PRM1</fullName>
    </recommendedName>
</protein>
<dbReference type="Proteomes" id="UP000038830">
    <property type="component" value="Unassembled WGS sequence"/>
</dbReference>
<evidence type="ECO:0000256" key="9">
    <source>
        <dbReference type="ARBA" id="ARBA00023136"/>
    </source>
</evidence>
<feature type="transmembrane region" description="Helical" evidence="11">
    <location>
        <begin position="627"/>
        <end position="650"/>
    </location>
</feature>
<keyword evidence="10" id="KW-0325">Glycoprotein</keyword>
<comment type="subcellular location">
    <subcellularLocation>
        <location evidence="2 11">Cell membrane</location>
        <topology evidence="2 11">Multi-pass membrane protein</topology>
    </subcellularLocation>
</comment>
<keyword evidence="6 11" id="KW-0812">Transmembrane</keyword>
<dbReference type="GO" id="GO:0005886">
    <property type="term" value="C:plasma membrane"/>
    <property type="evidence" value="ECO:0007669"/>
    <property type="project" value="UniProtKB-SubCell"/>
</dbReference>
<dbReference type="GO" id="GO:0032220">
    <property type="term" value="P:plasma membrane fusion involved in cytogamy"/>
    <property type="evidence" value="ECO:0007669"/>
    <property type="project" value="TreeGrafter"/>
</dbReference>
<comment type="function">
    <text evidence="1 11">Involved in cell fusion during mating by stabilizing the plasma membrane fusion event.</text>
</comment>
<keyword evidence="7 11" id="KW-0184">Conjugation</keyword>
<dbReference type="PANTHER" id="PTHR31030:SF1">
    <property type="entry name" value="PLASMA MEMBRANE FUSION PROTEIN PRM1"/>
    <property type="match status" value="1"/>
</dbReference>
<sequence length="732" mass="81954">MATTAYLKLKARLSQVWLNKYTIVLILMAIKLFIFGISLKSSLQTAQYYTLSSCSTVDSLASNVVSIPHYLSRSANHLIERSVEGINDATVDSVQMTLTIAENLIVFALELMLGTYTCLLTSAVDAVVDIAIDTSGEVIGWVNDTLGTATEEVEDGLQDISGYINDFLGAVDRAVDFITGDKDEGDIDDTINQVNLTLGKLRDLQIPSSVYDKLEALRDKAPDFNEVLDKTQDLIREPFEYVKNRLENATILDNDGESLYVPDLEDFPVCSNNEDSIVEFYKGLSGLVHKLVLAFVILFIVIAILVIIPEMYSDYRHWKKLQMLKEDTEDEHDPITTYETIFNKYPTKAGNLIASKITHTEETNIQVKWFTSYVFSQRASTVLCLSLAGFILVIVQFLVLDQVQGVINGTDTPFEDISSQLANKVSVSISDWTDSTNDYLDNAEDDMNDQLFSGVRKIAESVNETISDFVDDMNTAIDELFNDTILYDAVRSVVGCVIEDKLVRVEEGLTWIYDHAEVTFPRVNEEYLLKAFGTEDDTSNLHQCQYHNGTNSTTPLSNNTYHGNEAYTHNLSTTSNGTVCSNSTTAFLEKSSLVRQTSSMLDSAKSMLRSLLDLTIDSYREALMIELWISVALLVIWISQVIIGVLYSWYDLKHSTELSTPPEKLYISYPKELTDLERKEYGYSYDNHAQRRRSPTTPVTLTSVTSSSFLSLTNTLGEAQGVLNPFSEPYNA</sequence>
<keyword evidence="9 11" id="KW-0472">Membrane</keyword>
<evidence type="ECO:0000256" key="3">
    <source>
        <dbReference type="ARBA" id="ARBA00010780"/>
    </source>
</evidence>
<evidence type="ECO:0000256" key="10">
    <source>
        <dbReference type="ARBA" id="ARBA00023180"/>
    </source>
</evidence>
<keyword evidence="5 11" id="KW-1003">Cell membrane</keyword>
<gene>
    <name evidence="12" type="ORF">BN1211_1325</name>
</gene>
<comment type="similarity">
    <text evidence="3 11">Belongs to the PRM1 family.</text>
</comment>
<evidence type="ECO:0000256" key="11">
    <source>
        <dbReference type="RuleBase" id="RU366035"/>
    </source>
</evidence>
<evidence type="ECO:0000256" key="5">
    <source>
        <dbReference type="ARBA" id="ARBA00022475"/>
    </source>
</evidence>
<keyword evidence="8 11" id="KW-1133">Transmembrane helix</keyword>
<proteinExistence type="inferred from homology"/>
<organism evidence="12 13">
    <name type="scientific">Cyberlindnera jadinii (strain ATCC 18201 / CBS 1600 / BCRC 20928 / JCM 3617 / NBRC 0987 / NRRL Y-1542)</name>
    <name type="common">Torula yeast</name>
    <name type="synonym">Candida utilis</name>
    <dbReference type="NCBI Taxonomy" id="983966"/>
    <lineage>
        <taxon>Eukaryota</taxon>
        <taxon>Fungi</taxon>
        <taxon>Dikarya</taxon>
        <taxon>Ascomycota</taxon>
        <taxon>Saccharomycotina</taxon>
        <taxon>Saccharomycetes</taxon>
        <taxon>Phaffomycetales</taxon>
        <taxon>Phaffomycetaceae</taxon>
        <taxon>Cyberlindnera</taxon>
    </lineage>
</organism>
<dbReference type="GO" id="GO:0043332">
    <property type="term" value="C:mating projection tip"/>
    <property type="evidence" value="ECO:0007669"/>
    <property type="project" value="UniProtKB-UniRule"/>
</dbReference>
<dbReference type="PANTHER" id="PTHR31030">
    <property type="entry name" value="PLASMA MEMBRANE FUSION PROTEIN PRM1"/>
    <property type="match status" value="1"/>
</dbReference>
<name>A0A0H5CB57_CYBJN</name>
<evidence type="ECO:0000313" key="12">
    <source>
        <dbReference type="EMBL" id="CEP21274.1"/>
    </source>
</evidence>
<evidence type="ECO:0000256" key="8">
    <source>
        <dbReference type="ARBA" id="ARBA00022989"/>
    </source>
</evidence>
<evidence type="ECO:0000256" key="1">
    <source>
        <dbReference type="ARBA" id="ARBA00002512"/>
    </source>
</evidence>
<evidence type="ECO:0000313" key="13">
    <source>
        <dbReference type="Proteomes" id="UP000038830"/>
    </source>
</evidence>
<evidence type="ECO:0000256" key="2">
    <source>
        <dbReference type="ARBA" id="ARBA00004651"/>
    </source>
</evidence>